<evidence type="ECO:0000256" key="2">
    <source>
        <dbReference type="SAM" id="MobiDB-lite"/>
    </source>
</evidence>
<dbReference type="InterPro" id="IPR038827">
    <property type="entry name" value="CCDC152"/>
</dbReference>
<keyword evidence="4" id="KW-1185">Reference proteome</keyword>
<feature type="coiled-coil region" evidence="1">
    <location>
        <begin position="9"/>
        <end position="43"/>
    </location>
</feature>
<dbReference type="OrthoDB" id="10053382at2759"/>
<reference evidence="3" key="2">
    <citation type="submission" date="2025-08" db="UniProtKB">
        <authorList>
            <consortium name="Ensembl"/>
        </authorList>
    </citation>
    <scope>IDENTIFICATION</scope>
</reference>
<feature type="compositionally biased region" description="Basic and acidic residues" evidence="2">
    <location>
        <begin position="158"/>
        <end position="185"/>
    </location>
</feature>
<evidence type="ECO:0000256" key="1">
    <source>
        <dbReference type="SAM" id="Coils"/>
    </source>
</evidence>
<dbReference type="PANTHER" id="PTHR35253">
    <property type="entry name" value="COILED-COIL DOMAIN-CONTAINING PROTEIN 152"/>
    <property type="match status" value="1"/>
</dbReference>
<dbReference type="InParanoid" id="A0A7N6AGD2"/>
<evidence type="ECO:0000313" key="4">
    <source>
        <dbReference type="Proteomes" id="UP000265040"/>
    </source>
</evidence>
<dbReference type="Ensembl" id="ENSATET00000064641.2">
    <property type="protein sequence ID" value="ENSATEP00000045970.1"/>
    <property type="gene ID" value="ENSATEG00000026460.2"/>
</dbReference>
<name>A0A7N6AGD2_ANATE</name>
<keyword evidence="1" id="KW-0175">Coiled coil</keyword>
<feature type="coiled-coil region" evidence="1">
    <location>
        <begin position="82"/>
        <end position="142"/>
    </location>
</feature>
<dbReference type="Proteomes" id="UP000265040">
    <property type="component" value="Chromosome 22"/>
</dbReference>
<evidence type="ECO:0000313" key="3">
    <source>
        <dbReference type="Ensembl" id="ENSATEP00000045970.1"/>
    </source>
</evidence>
<dbReference type="PANTHER" id="PTHR35253:SF1">
    <property type="entry name" value="COILED-COIL DOMAIN-CONTAINING PROTEIN 152"/>
    <property type="match status" value="1"/>
</dbReference>
<reference evidence="3" key="1">
    <citation type="submission" date="2021-04" db="EMBL/GenBank/DDBJ databases">
        <authorList>
            <consortium name="Wellcome Sanger Institute Data Sharing"/>
        </authorList>
    </citation>
    <scope>NUCLEOTIDE SEQUENCE [LARGE SCALE GENOMIC DNA]</scope>
</reference>
<feature type="region of interest" description="Disordered" evidence="2">
    <location>
        <begin position="225"/>
        <end position="277"/>
    </location>
</feature>
<sequence>MLKLNCVNLDKFLEEFAQLEQQMTEVNGKNNALEMMLEDANRLLKLYVTKERSFMEERESLLVTVNSLQQTLQEQCNLRVENERLKSEMANLREQTAQAAEDGEAQVQQLVSDMRAEEERHKRELQTVREQWQTEVERAHGEVITQLEAKDAEVKELLEKKGSGAGGDEKETEGSGEREAERAPEATDGVWCKVSQSSECSSLEPTAAAAAAAWLQPASPECLQEEAAVLPGGEEQGDFGSAPKNQRARGEPARHQLQRQPTEEEKDIVCLNTDKAK</sequence>
<feature type="region of interest" description="Disordered" evidence="2">
    <location>
        <begin position="158"/>
        <end position="190"/>
    </location>
</feature>
<reference evidence="3" key="3">
    <citation type="submission" date="2025-09" db="UniProtKB">
        <authorList>
            <consortium name="Ensembl"/>
        </authorList>
    </citation>
    <scope>IDENTIFICATION</scope>
</reference>
<organism evidence="3 4">
    <name type="scientific">Anabas testudineus</name>
    <name type="common">Climbing perch</name>
    <name type="synonym">Anthias testudineus</name>
    <dbReference type="NCBI Taxonomy" id="64144"/>
    <lineage>
        <taxon>Eukaryota</taxon>
        <taxon>Metazoa</taxon>
        <taxon>Chordata</taxon>
        <taxon>Craniata</taxon>
        <taxon>Vertebrata</taxon>
        <taxon>Euteleostomi</taxon>
        <taxon>Actinopterygii</taxon>
        <taxon>Neopterygii</taxon>
        <taxon>Teleostei</taxon>
        <taxon>Neoteleostei</taxon>
        <taxon>Acanthomorphata</taxon>
        <taxon>Anabantaria</taxon>
        <taxon>Anabantiformes</taxon>
        <taxon>Anabantoidei</taxon>
        <taxon>Anabantidae</taxon>
        <taxon>Anabas</taxon>
    </lineage>
</organism>
<dbReference type="GeneTree" id="ENSGT00390000010075"/>
<accession>A0A7N6AGD2</accession>
<protein>
    <submittedName>
        <fullName evidence="3">Uncharacterized protein</fullName>
    </submittedName>
</protein>
<proteinExistence type="predicted"/>
<dbReference type="AlphaFoldDB" id="A0A7N6AGD2"/>